<evidence type="ECO:0000256" key="4">
    <source>
        <dbReference type="ARBA" id="ARBA00022989"/>
    </source>
</evidence>
<protein>
    <submittedName>
        <fullName evidence="7">Integral membrane protein</fullName>
    </submittedName>
</protein>
<feature type="transmembrane region" description="Helical" evidence="6">
    <location>
        <begin position="40"/>
        <end position="57"/>
    </location>
</feature>
<dbReference type="InterPro" id="IPR022791">
    <property type="entry name" value="L-PG_synthase/AglD"/>
</dbReference>
<comment type="subcellular location">
    <subcellularLocation>
        <location evidence="1">Cell membrane</location>
        <topology evidence="1">Multi-pass membrane protein</topology>
    </subcellularLocation>
</comment>
<evidence type="ECO:0000313" key="8">
    <source>
        <dbReference type="Proteomes" id="UP000033033"/>
    </source>
</evidence>
<keyword evidence="2" id="KW-1003">Cell membrane</keyword>
<feature type="transmembrane region" description="Helical" evidence="6">
    <location>
        <begin position="230"/>
        <end position="253"/>
    </location>
</feature>
<keyword evidence="4 6" id="KW-1133">Transmembrane helix</keyword>
<evidence type="ECO:0000256" key="1">
    <source>
        <dbReference type="ARBA" id="ARBA00004651"/>
    </source>
</evidence>
<gene>
    <name evidence="7" type="ORF">MSBRM_2213</name>
</gene>
<name>A0A0E3LNR1_METBA</name>
<dbReference type="PANTHER" id="PTHR37693">
    <property type="entry name" value="PHOSPHATIDYLGLYCEROL LYSYLTRANSFERASE"/>
    <property type="match status" value="1"/>
</dbReference>
<feature type="transmembrane region" description="Helical" evidence="6">
    <location>
        <begin position="289"/>
        <end position="308"/>
    </location>
</feature>
<evidence type="ECO:0000256" key="5">
    <source>
        <dbReference type="ARBA" id="ARBA00023136"/>
    </source>
</evidence>
<dbReference type="RefSeq" id="WP_048155803.1">
    <property type="nucleotide sequence ID" value="NZ_CP009528.1"/>
</dbReference>
<sequence length="347" mass="38413">MNRYKKWLIASLFISVASITLVTFLNFNSDTIEALRKIKIEYILVAGLFHVFSYFIWGARTRAMCNALGYKVNYLKIVEIILSGVFVAGVTPSSAGGEPVRLSMLHMNRIPLGKATAVIVGERLLDAFLVSSSLPFALYIMKDTLPSSKFNVALLIASLLALMALSFFIYGLWKPEKVKNIIRRITGRIAPLLGKHTDASISHLMEKVDREVDLFHESIWIFISVGKKGLLWGMFFTYLFWAVEFFLLVLILAGLSQTTSILTAFAAQVFLALVMVIPATPGASRVAELGAAPIFSVFINASIIGVTIIAWRALTYYMNLLLGGLMSLKVIKDMDLIKKLTGDSTEP</sequence>
<evidence type="ECO:0000313" key="7">
    <source>
        <dbReference type="EMBL" id="AKB55211.1"/>
    </source>
</evidence>
<feature type="transmembrane region" description="Helical" evidence="6">
    <location>
        <begin position="77"/>
        <end position="96"/>
    </location>
</feature>
<dbReference type="STRING" id="1434108.MSBRM_2213"/>
<keyword evidence="5 6" id="KW-0472">Membrane</keyword>
<dbReference type="PANTHER" id="PTHR37693:SF1">
    <property type="entry name" value="INTEGRAL MEMBRANE PROTEIN"/>
    <property type="match status" value="1"/>
</dbReference>
<dbReference type="KEGG" id="mby:MSBRM_2213"/>
<dbReference type="EMBL" id="CP009528">
    <property type="protein sequence ID" value="AKB55211.1"/>
    <property type="molecule type" value="Genomic_DNA"/>
</dbReference>
<dbReference type="GeneID" id="24845481"/>
<feature type="transmembrane region" description="Helical" evidence="6">
    <location>
        <begin position="6"/>
        <end position="28"/>
    </location>
</feature>
<dbReference type="GO" id="GO:0005886">
    <property type="term" value="C:plasma membrane"/>
    <property type="evidence" value="ECO:0007669"/>
    <property type="project" value="UniProtKB-SubCell"/>
</dbReference>
<reference evidence="7 8" key="1">
    <citation type="submission" date="2014-07" db="EMBL/GenBank/DDBJ databases">
        <title>Methanogenic archaea and the global carbon cycle.</title>
        <authorList>
            <person name="Henriksen J.R."/>
            <person name="Luke J."/>
            <person name="Reinhart S."/>
            <person name="Benedict M.N."/>
            <person name="Youngblut N.D."/>
            <person name="Metcalf M.E."/>
            <person name="Whitaker R.J."/>
            <person name="Metcalf W.W."/>
        </authorList>
    </citation>
    <scope>NUCLEOTIDE SEQUENCE [LARGE SCALE GENOMIC DNA]</scope>
    <source>
        <strain evidence="7 8">MS</strain>
    </source>
</reference>
<dbReference type="HOGENOM" id="CLU_039146_1_0_2"/>
<dbReference type="PATRIC" id="fig|1434108.4.peg.2831"/>
<dbReference type="Pfam" id="PF03706">
    <property type="entry name" value="LPG_synthase_TM"/>
    <property type="match status" value="1"/>
</dbReference>
<proteinExistence type="predicted"/>
<dbReference type="Proteomes" id="UP000033033">
    <property type="component" value="Chromosome"/>
</dbReference>
<evidence type="ECO:0000256" key="3">
    <source>
        <dbReference type="ARBA" id="ARBA00022692"/>
    </source>
</evidence>
<dbReference type="NCBIfam" id="TIGR00374">
    <property type="entry name" value="flippase-like domain"/>
    <property type="match status" value="1"/>
</dbReference>
<evidence type="ECO:0000256" key="6">
    <source>
        <dbReference type="SAM" id="Phobius"/>
    </source>
</evidence>
<keyword evidence="8" id="KW-1185">Reference proteome</keyword>
<feature type="transmembrane region" description="Helical" evidence="6">
    <location>
        <begin position="152"/>
        <end position="173"/>
    </location>
</feature>
<evidence type="ECO:0000256" key="2">
    <source>
        <dbReference type="ARBA" id="ARBA00022475"/>
    </source>
</evidence>
<dbReference type="AlphaFoldDB" id="A0A0E3LNR1"/>
<keyword evidence="3 6" id="KW-0812">Transmembrane</keyword>
<accession>A0A0E3LNR1</accession>
<feature type="transmembrane region" description="Helical" evidence="6">
    <location>
        <begin position="259"/>
        <end position="277"/>
    </location>
</feature>
<organism evidence="7 8">
    <name type="scientific">Methanosarcina barkeri MS</name>
    <dbReference type="NCBI Taxonomy" id="1434108"/>
    <lineage>
        <taxon>Archaea</taxon>
        <taxon>Methanobacteriati</taxon>
        <taxon>Methanobacteriota</taxon>
        <taxon>Stenosarchaea group</taxon>
        <taxon>Methanomicrobia</taxon>
        <taxon>Methanosarcinales</taxon>
        <taxon>Methanosarcinaceae</taxon>
        <taxon>Methanosarcina</taxon>
    </lineage>
</organism>